<protein>
    <submittedName>
        <fullName evidence="2">Uncharacterized protein</fullName>
    </submittedName>
</protein>
<keyword evidence="3" id="KW-1185">Reference proteome</keyword>
<dbReference type="AlphaFoldDB" id="A0AAN8EL23"/>
<reference evidence="2 3" key="1">
    <citation type="submission" date="2022-12" db="EMBL/GenBank/DDBJ databases">
        <title>Genomic features and morphological characterization of a novel Knufia sp. strain isolated from spacecraft assembly facility.</title>
        <authorList>
            <person name="Teixeira M."/>
            <person name="Chander A.M."/>
            <person name="Stajich J.E."/>
            <person name="Venkateswaran K."/>
        </authorList>
    </citation>
    <scope>NUCLEOTIDE SEQUENCE [LARGE SCALE GENOMIC DNA]</scope>
    <source>
        <strain evidence="2 3">FJI-L2-BK-P2</strain>
    </source>
</reference>
<organism evidence="2 3">
    <name type="scientific">Knufia fluminis</name>
    <dbReference type="NCBI Taxonomy" id="191047"/>
    <lineage>
        <taxon>Eukaryota</taxon>
        <taxon>Fungi</taxon>
        <taxon>Dikarya</taxon>
        <taxon>Ascomycota</taxon>
        <taxon>Pezizomycotina</taxon>
        <taxon>Eurotiomycetes</taxon>
        <taxon>Chaetothyriomycetidae</taxon>
        <taxon>Chaetothyriales</taxon>
        <taxon>Trichomeriaceae</taxon>
        <taxon>Knufia</taxon>
    </lineage>
</organism>
<dbReference type="EMBL" id="JAKLMC020000017">
    <property type="protein sequence ID" value="KAK5951960.1"/>
    <property type="molecule type" value="Genomic_DNA"/>
</dbReference>
<comment type="caution">
    <text evidence="2">The sequence shown here is derived from an EMBL/GenBank/DDBJ whole genome shotgun (WGS) entry which is preliminary data.</text>
</comment>
<evidence type="ECO:0000313" key="2">
    <source>
        <dbReference type="EMBL" id="KAK5951960.1"/>
    </source>
</evidence>
<dbReference type="Proteomes" id="UP001316803">
    <property type="component" value="Unassembled WGS sequence"/>
</dbReference>
<name>A0AAN8EL23_9EURO</name>
<evidence type="ECO:0000256" key="1">
    <source>
        <dbReference type="SAM" id="MobiDB-lite"/>
    </source>
</evidence>
<accession>A0AAN8EL23</accession>
<gene>
    <name evidence="2" type="ORF">OHC33_006846</name>
</gene>
<evidence type="ECO:0000313" key="3">
    <source>
        <dbReference type="Proteomes" id="UP001316803"/>
    </source>
</evidence>
<feature type="region of interest" description="Disordered" evidence="1">
    <location>
        <begin position="255"/>
        <end position="278"/>
    </location>
</feature>
<sequence>MELLRRMSTKPDPIDEEQIRQLSQQRRKSSFAVTALEDDLVLPAAIYPPIEVFPSSTSIQQETLLISPDHVAKGFVITYARSGIHLLTAATPSTSLPGPSHTRHFYGTLKQNGRMIRKSSSSSNTSNNEDASKKLCTLTRDVISFRKRHHVDDLYNNRRLLEMEFSTSSWDTNHLKASIEILNRYSEGSPMEPVRLKWRGRKASLEGVLEWKEKPVAVCAKGEETEDGEYVLYVAPGMDLYISSIIVMAVDDRTRRGSEDGGRASSFQGGRRDSEVVQ</sequence>
<proteinExistence type="predicted"/>